<dbReference type="InterPro" id="IPR001401">
    <property type="entry name" value="Dynamin_GTPase"/>
</dbReference>
<dbReference type="InterPro" id="IPR027417">
    <property type="entry name" value="P-loop_NTPase"/>
</dbReference>
<dbReference type="InterPro" id="IPR045063">
    <property type="entry name" value="Dynamin_N"/>
</dbReference>
<dbReference type="GO" id="GO:0005737">
    <property type="term" value="C:cytoplasm"/>
    <property type="evidence" value="ECO:0007669"/>
    <property type="project" value="TreeGrafter"/>
</dbReference>
<keyword evidence="1" id="KW-0547">Nucleotide-binding</keyword>
<dbReference type="GO" id="GO:0005525">
    <property type="term" value="F:GTP binding"/>
    <property type="evidence" value="ECO:0007669"/>
    <property type="project" value="InterPro"/>
</dbReference>
<accession>A0A9W9CRF7</accession>
<protein>
    <recommendedName>
        <fullName evidence="4">GED domain-containing protein</fullName>
    </recommendedName>
</protein>
<organism evidence="5 6">
    <name type="scientific">Neocucurbitaria cava</name>
    <dbReference type="NCBI Taxonomy" id="798079"/>
    <lineage>
        <taxon>Eukaryota</taxon>
        <taxon>Fungi</taxon>
        <taxon>Dikarya</taxon>
        <taxon>Ascomycota</taxon>
        <taxon>Pezizomycotina</taxon>
        <taxon>Dothideomycetes</taxon>
        <taxon>Pleosporomycetidae</taxon>
        <taxon>Pleosporales</taxon>
        <taxon>Pleosporineae</taxon>
        <taxon>Cucurbitariaceae</taxon>
        <taxon>Neocucurbitaria</taxon>
    </lineage>
</organism>
<dbReference type="Pfam" id="PF01031">
    <property type="entry name" value="Dynamin_M"/>
    <property type="match status" value="1"/>
</dbReference>
<evidence type="ECO:0000259" key="4">
    <source>
        <dbReference type="PROSITE" id="PS51388"/>
    </source>
</evidence>
<dbReference type="Proteomes" id="UP001140560">
    <property type="component" value="Unassembled WGS sequence"/>
</dbReference>
<reference evidence="5" key="1">
    <citation type="submission" date="2022-10" db="EMBL/GenBank/DDBJ databases">
        <title>Tapping the CABI collections for fungal endophytes: first genome assemblies for Collariella, Neodidymelliopsis, Ascochyta clinopodiicola, Didymella pomorum, Didymosphaeria variabile, Neocosmospora piperis and Neocucurbitaria cava.</title>
        <authorList>
            <person name="Hill R."/>
        </authorList>
    </citation>
    <scope>NUCLEOTIDE SEQUENCE</scope>
    <source>
        <strain evidence="5">IMI 356814</strain>
    </source>
</reference>
<feature type="compositionally biased region" description="Acidic residues" evidence="3">
    <location>
        <begin position="480"/>
        <end position="493"/>
    </location>
</feature>
<gene>
    <name evidence="5" type="ORF">N0V83_000790</name>
</gene>
<dbReference type="PANTHER" id="PTHR11566:SF131">
    <property type="entry name" value="GTPASE, PUTATIVE (AFU_ORTHOLOGUE AFUA_6G07630)-RELATED"/>
    <property type="match status" value="1"/>
</dbReference>
<dbReference type="Pfam" id="PF02212">
    <property type="entry name" value="GED"/>
    <property type="match status" value="1"/>
</dbReference>
<dbReference type="GO" id="GO:0005874">
    <property type="term" value="C:microtubule"/>
    <property type="evidence" value="ECO:0007669"/>
    <property type="project" value="TreeGrafter"/>
</dbReference>
<dbReference type="OrthoDB" id="5061070at2759"/>
<feature type="domain" description="GED" evidence="4">
    <location>
        <begin position="724"/>
        <end position="821"/>
    </location>
</feature>
<dbReference type="Gene3D" id="3.40.50.300">
    <property type="entry name" value="P-loop containing nucleotide triphosphate hydrolases"/>
    <property type="match status" value="1"/>
</dbReference>
<dbReference type="EMBL" id="JAPEUY010000001">
    <property type="protein sequence ID" value="KAJ4377960.1"/>
    <property type="molecule type" value="Genomic_DNA"/>
</dbReference>
<feature type="region of interest" description="Disordered" evidence="3">
    <location>
        <begin position="470"/>
        <end position="536"/>
    </location>
</feature>
<evidence type="ECO:0000256" key="1">
    <source>
        <dbReference type="ARBA" id="ARBA00022741"/>
    </source>
</evidence>
<sequence>MRLGDQDIQYQQLPQLQPPATSGIDALGKYVKEAISTINRLEKLGLQKLRIPLPKCIVLGEQSTGKSSVIEAISGIKTPRSEGTTTKCPLFIKLEPSEDPNAPWSAQVTLRRDFFYDGKPGKGPGRRFFGWGQLQQSNEIDFATTTDPGMLEQIITRAQSALVNPQLDYREFLLESAPSRDKDRLRFSPNIVSISITQPGLPALSFYDLPGVIGQAESESEQFLVKFVRDLVVGYVKDPEALILVTYSLEGDIANSTAGGIARELRATNRCIGVLTKPDRIQQGSCPAILYDLLAQKRFELGHGYFVVRNLGPDQIHSLTHEAAQLQEEHFFSQTELWATHLRQYESRFGSANLRNFLAGKLAEQITNKIPVIHEEISARLQDVDVELQQYPEPPTRNALRIILDTLLDFTQHVRKELEAEFPCKEWRNDWKGQQEKFFKDLVSMKPRLATSGRHDTGIYFETLGAQSGRSKDDSIVIGDDSDDEDNEREEDAQMLNPETPKKRKLEGTPVHSPMKTPRSGNTGLTKARDDSTRPSVNADLSELRTVFRLDEVAQHLGDASKSRIPGQIEPRVICDMMLGTLEHWYRPLDAFFNTFALQLRTHVQTLFHQHFSKWAGSALFHNAWKIVEQMLNLNFHQQRTSMADESLNDEKEGPYIFHEGLFEREKEEMLVHYRRARFAARLNMYRRERTQNTGKPVTPQEEERIKKDEKIMSVLNREPYDVELRLIAQISSYYTIASRRFHDAVCMRIESKFFKQLRLNLREELENGLGINDGSEGHQNAIRLLAEPPERQKCREELTSMRNALLQGQQILKDLQEKKYGEDTASLDSMPEFSSGITSFPEAGGILRR</sequence>
<dbReference type="PANTHER" id="PTHR11566">
    <property type="entry name" value="DYNAMIN"/>
    <property type="match status" value="1"/>
</dbReference>
<dbReference type="AlphaFoldDB" id="A0A9W9CRF7"/>
<dbReference type="PRINTS" id="PR00195">
    <property type="entry name" value="DYNAMIN"/>
</dbReference>
<dbReference type="InterPro" id="IPR020850">
    <property type="entry name" value="GED_dom"/>
</dbReference>
<name>A0A9W9CRF7_9PLEO</name>
<keyword evidence="2" id="KW-0342">GTP-binding</keyword>
<evidence type="ECO:0000313" key="5">
    <source>
        <dbReference type="EMBL" id="KAJ4377960.1"/>
    </source>
</evidence>
<dbReference type="CDD" id="cd08771">
    <property type="entry name" value="DLP_1"/>
    <property type="match status" value="1"/>
</dbReference>
<comment type="caution">
    <text evidence="5">The sequence shown here is derived from an EMBL/GenBank/DDBJ whole genome shotgun (WGS) entry which is preliminary data.</text>
</comment>
<dbReference type="GO" id="GO:0031623">
    <property type="term" value="P:receptor internalization"/>
    <property type="evidence" value="ECO:0007669"/>
    <property type="project" value="TreeGrafter"/>
</dbReference>
<dbReference type="GO" id="GO:0008017">
    <property type="term" value="F:microtubule binding"/>
    <property type="evidence" value="ECO:0007669"/>
    <property type="project" value="TreeGrafter"/>
</dbReference>
<dbReference type="Gene3D" id="1.20.120.1240">
    <property type="entry name" value="Dynamin, middle domain"/>
    <property type="match status" value="1"/>
</dbReference>
<evidence type="ECO:0000313" key="6">
    <source>
        <dbReference type="Proteomes" id="UP001140560"/>
    </source>
</evidence>
<dbReference type="Pfam" id="PF00350">
    <property type="entry name" value="Dynamin_N"/>
    <property type="match status" value="1"/>
</dbReference>
<dbReference type="SUPFAM" id="SSF52540">
    <property type="entry name" value="P-loop containing nucleoside triphosphate hydrolases"/>
    <property type="match status" value="1"/>
</dbReference>
<dbReference type="GO" id="GO:0005886">
    <property type="term" value="C:plasma membrane"/>
    <property type="evidence" value="ECO:0007669"/>
    <property type="project" value="TreeGrafter"/>
</dbReference>
<dbReference type="InterPro" id="IPR003130">
    <property type="entry name" value="GED"/>
</dbReference>
<dbReference type="GO" id="GO:0003924">
    <property type="term" value="F:GTPase activity"/>
    <property type="evidence" value="ECO:0007669"/>
    <property type="project" value="InterPro"/>
</dbReference>
<evidence type="ECO:0000256" key="2">
    <source>
        <dbReference type="ARBA" id="ARBA00023134"/>
    </source>
</evidence>
<proteinExistence type="predicted"/>
<dbReference type="SMART" id="SM00053">
    <property type="entry name" value="DYNc"/>
    <property type="match status" value="1"/>
</dbReference>
<evidence type="ECO:0000256" key="3">
    <source>
        <dbReference type="SAM" id="MobiDB-lite"/>
    </source>
</evidence>
<keyword evidence="6" id="KW-1185">Reference proteome</keyword>
<dbReference type="InterPro" id="IPR022812">
    <property type="entry name" value="Dynamin"/>
</dbReference>
<dbReference type="InterPro" id="IPR000375">
    <property type="entry name" value="Dynamin_stalk"/>
</dbReference>
<dbReference type="PROSITE" id="PS51388">
    <property type="entry name" value="GED"/>
    <property type="match status" value="1"/>
</dbReference>